<dbReference type="AlphaFoldDB" id="A0A6S7GGP5"/>
<evidence type="ECO:0000256" key="1">
    <source>
        <dbReference type="SAM" id="MobiDB-lite"/>
    </source>
</evidence>
<gene>
    <name evidence="2" type="ORF">PACLA_8A062724</name>
</gene>
<dbReference type="Proteomes" id="UP001152795">
    <property type="component" value="Unassembled WGS sequence"/>
</dbReference>
<accession>A0A6S7GGP5</accession>
<comment type="caution">
    <text evidence="2">The sequence shown here is derived from an EMBL/GenBank/DDBJ whole genome shotgun (WGS) entry which is preliminary data.</text>
</comment>
<evidence type="ECO:0000313" key="3">
    <source>
        <dbReference type="Proteomes" id="UP001152795"/>
    </source>
</evidence>
<evidence type="ECO:0000313" key="2">
    <source>
        <dbReference type="EMBL" id="CAB3988056.1"/>
    </source>
</evidence>
<name>A0A6S7GGP5_PARCT</name>
<feature type="compositionally biased region" description="Low complexity" evidence="1">
    <location>
        <begin position="1"/>
        <end position="14"/>
    </location>
</feature>
<reference evidence="2" key="1">
    <citation type="submission" date="2020-04" db="EMBL/GenBank/DDBJ databases">
        <authorList>
            <person name="Alioto T."/>
            <person name="Alioto T."/>
            <person name="Gomez Garrido J."/>
        </authorList>
    </citation>
    <scope>NUCLEOTIDE SEQUENCE</scope>
    <source>
        <strain evidence="2">A484AB</strain>
    </source>
</reference>
<sequence length="80" mass="9626">VTSTINNYTSTNNSGETRYKKRQLHKRRRFLILRQKPRPSISINYDKGYLMQPRYCPPKYRCIPACERARSEDDLMINWS</sequence>
<feature type="region of interest" description="Disordered" evidence="1">
    <location>
        <begin position="1"/>
        <end position="22"/>
    </location>
</feature>
<keyword evidence="3" id="KW-1185">Reference proteome</keyword>
<feature type="non-terminal residue" evidence="2">
    <location>
        <position position="1"/>
    </location>
</feature>
<protein>
    <submittedName>
        <fullName evidence="2">Uncharacterized protein</fullName>
    </submittedName>
</protein>
<proteinExistence type="predicted"/>
<dbReference type="EMBL" id="CACRXK020001273">
    <property type="protein sequence ID" value="CAB3988056.1"/>
    <property type="molecule type" value="Genomic_DNA"/>
</dbReference>
<organism evidence="2 3">
    <name type="scientific">Paramuricea clavata</name>
    <name type="common">Red gorgonian</name>
    <name type="synonym">Violescent sea-whip</name>
    <dbReference type="NCBI Taxonomy" id="317549"/>
    <lineage>
        <taxon>Eukaryota</taxon>
        <taxon>Metazoa</taxon>
        <taxon>Cnidaria</taxon>
        <taxon>Anthozoa</taxon>
        <taxon>Octocorallia</taxon>
        <taxon>Malacalcyonacea</taxon>
        <taxon>Plexauridae</taxon>
        <taxon>Paramuricea</taxon>
    </lineage>
</organism>